<evidence type="ECO:0000259" key="3">
    <source>
        <dbReference type="Pfam" id="PF13359"/>
    </source>
</evidence>
<keyword evidence="5" id="KW-1185">Reference proteome</keyword>
<dbReference type="Pfam" id="PF13359">
    <property type="entry name" value="DDE_Tnp_4"/>
    <property type="match status" value="1"/>
</dbReference>
<evidence type="ECO:0000256" key="2">
    <source>
        <dbReference type="ARBA" id="ARBA00022723"/>
    </source>
</evidence>
<reference evidence="4 5" key="1">
    <citation type="submission" date="2016-09" db="EMBL/GenBank/DDBJ databases">
        <title>Genomic evidence for plant-parasitic nematodes as the earliest Wolbachia hosts.</title>
        <authorList>
            <person name="Brown A.M."/>
            <person name="Wasala S.K."/>
            <person name="Howe D.K."/>
            <person name="Peetz A.B."/>
            <person name="Zasada I.A."/>
            <person name="Denver D.R."/>
        </authorList>
    </citation>
    <scope>NUCLEOTIDE SEQUENCE [LARGE SCALE GENOMIC DNA]</scope>
    <source>
        <strain evidence="5">wPpe</strain>
    </source>
</reference>
<evidence type="ECO:0000313" key="4">
    <source>
        <dbReference type="EMBL" id="OEY86913.1"/>
    </source>
</evidence>
<organism evidence="4 5">
    <name type="scientific">Wolbachia pipientis</name>
    <dbReference type="NCBI Taxonomy" id="955"/>
    <lineage>
        <taxon>Bacteria</taxon>
        <taxon>Pseudomonadati</taxon>
        <taxon>Pseudomonadota</taxon>
        <taxon>Alphaproteobacteria</taxon>
        <taxon>Rickettsiales</taxon>
        <taxon>Anaplasmataceae</taxon>
        <taxon>Wolbachieae</taxon>
        <taxon>Wolbachia</taxon>
    </lineage>
</organism>
<dbReference type="GO" id="GO:0046872">
    <property type="term" value="F:metal ion binding"/>
    <property type="evidence" value="ECO:0007669"/>
    <property type="project" value="UniProtKB-KW"/>
</dbReference>
<accession>A0A1E7QKD4</accession>
<comment type="cofactor">
    <cofactor evidence="1">
        <name>a divalent metal cation</name>
        <dbReference type="ChEBI" id="CHEBI:60240"/>
    </cofactor>
</comment>
<evidence type="ECO:0000256" key="1">
    <source>
        <dbReference type="ARBA" id="ARBA00001968"/>
    </source>
</evidence>
<dbReference type="Proteomes" id="UP000175679">
    <property type="component" value="Unassembled WGS sequence"/>
</dbReference>
<keyword evidence="2" id="KW-0479">Metal-binding</keyword>
<dbReference type="AlphaFoldDB" id="A0A1E7QKD4"/>
<feature type="domain" description="DDE Tnp4" evidence="3">
    <location>
        <begin position="4"/>
        <end position="66"/>
    </location>
</feature>
<evidence type="ECO:0000313" key="5">
    <source>
        <dbReference type="Proteomes" id="UP000175679"/>
    </source>
</evidence>
<name>A0A1E7QKD4_WOLPI</name>
<dbReference type="EMBL" id="MJMG01000001">
    <property type="protein sequence ID" value="OEY86913.1"/>
    <property type="molecule type" value="Genomic_DNA"/>
</dbReference>
<dbReference type="OrthoDB" id="9180614at2"/>
<sequence>MEKVSKSYAGSTHDFRIKKQEKFLPKNSIKYADSGYQGWQELQSKVVMPYKRYRKKPLTPEQKEHNVYYTT</sequence>
<dbReference type="InterPro" id="IPR027806">
    <property type="entry name" value="HARBI1_dom"/>
</dbReference>
<comment type="caution">
    <text evidence="4">The sequence shown here is derived from an EMBL/GenBank/DDBJ whole genome shotgun (WGS) entry which is preliminary data.</text>
</comment>
<gene>
    <name evidence="4" type="ORF">BIY23_00175</name>
</gene>
<protein>
    <recommendedName>
        <fullName evidence="3">DDE Tnp4 domain-containing protein</fullName>
    </recommendedName>
</protein>
<proteinExistence type="predicted"/>